<dbReference type="PRINTS" id="PR00941">
    <property type="entry name" value="CDATPASE"/>
</dbReference>
<dbReference type="SUPFAM" id="SSF81665">
    <property type="entry name" value="Calcium ATPase, transmembrane domain M"/>
    <property type="match status" value="1"/>
</dbReference>
<keyword evidence="4" id="KW-0104">Cadmium</keyword>
<dbReference type="EMBL" id="JAKZFC010000009">
    <property type="protein sequence ID" value="MCH7323661.1"/>
    <property type="molecule type" value="Genomic_DNA"/>
</dbReference>
<evidence type="ECO:0000313" key="19">
    <source>
        <dbReference type="Proteomes" id="UP001316087"/>
    </source>
</evidence>
<evidence type="ECO:0000256" key="16">
    <source>
        <dbReference type="RuleBase" id="RU362081"/>
    </source>
</evidence>
<dbReference type="SUPFAM" id="SSF56784">
    <property type="entry name" value="HAD-like"/>
    <property type="match status" value="1"/>
</dbReference>
<dbReference type="Pfam" id="PF00122">
    <property type="entry name" value="E1-E2_ATPase"/>
    <property type="match status" value="1"/>
</dbReference>
<dbReference type="InterPro" id="IPR027256">
    <property type="entry name" value="P-typ_ATPase_IB"/>
</dbReference>
<keyword evidence="12" id="KW-0406">Ion transport</keyword>
<dbReference type="InterPro" id="IPR018303">
    <property type="entry name" value="ATPase_P-typ_P_site"/>
</dbReference>
<evidence type="ECO:0000256" key="7">
    <source>
        <dbReference type="ARBA" id="ARBA00022723"/>
    </source>
</evidence>
<dbReference type="PROSITE" id="PS50846">
    <property type="entry name" value="HMA_2"/>
    <property type="match status" value="1"/>
</dbReference>
<feature type="domain" description="HMA" evidence="17">
    <location>
        <begin position="4"/>
        <end position="67"/>
    </location>
</feature>
<dbReference type="InterPro" id="IPR036412">
    <property type="entry name" value="HAD-like_sf"/>
</dbReference>
<dbReference type="InterPro" id="IPR006121">
    <property type="entry name" value="HMA_dom"/>
</dbReference>
<feature type="transmembrane region" description="Helical" evidence="16">
    <location>
        <begin position="652"/>
        <end position="672"/>
    </location>
</feature>
<comment type="caution">
    <text evidence="18">The sequence shown here is derived from an EMBL/GenBank/DDBJ whole genome shotgun (WGS) entry which is preliminary data.</text>
</comment>
<dbReference type="InterPro" id="IPR059000">
    <property type="entry name" value="ATPase_P-type_domA"/>
</dbReference>
<dbReference type="Gene3D" id="3.40.1110.10">
    <property type="entry name" value="Calcium-transporting ATPase, cytoplasmic domain N"/>
    <property type="match status" value="1"/>
</dbReference>
<name>A0ABS9UH38_9BACL</name>
<dbReference type="Pfam" id="PF00403">
    <property type="entry name" value="HMA"/>
    <property type="match status" value="1"/>
</dbReference>
<keyword evidence="5" id="KW-0597">Phosphoprotein</keyword>
<dbReference type="SUPFAM" id="SSF55008">
    <property type="entry name" value="HMA, heavy metal-associated domain"/>
    <property type="match status" value="1"/>
</dbReference>
<keyword evidence="16" id="KW-1003">Cell membrane</keyword>
<dbReference type="InterPro" id="IPR023298">
    <property type="entry name" value="ATPase_P-typ_TM_dom_sf"/>
</dbReference>
<evidence type="ECO:0000256" key="15">
    <source>
        <dbReference type="ARBA" id="ARBA00049338"/>
    </source>
</evidence>
<dbReference type="CDD" id="cd00371">
    <property type="entry name" value="HMA"/>
    <property type="match status" value="1"/>
</dbReference>
<dbReference type="NCBIfam" id="TIGR01525">
    <property type="entry name" value="ATPase-IB_hvy"/>
    <property type="match status" value="1"/>
</dbReference>
<proteinExistence type="inferred from homology"/>
<keyword evidence="11 16" id="KW-1133">Transmembrane helix</keyword>
<dbReference type="Proteomes" id="UP001316087">
    <property type="component" value="Unassembled WGS sequence"/>
</dbReference>
<dbReference type="PANTHER" id="PTHR48085:SF5">
    <property type="entry name" value="CADMIUM_ZINC-TRANSPORTING ATPASE HMA4-RELATED"/>
    <property type="match status" value="1"/>
</dbReference>
<dbReference type="NCBIfam" id="TIGR01512">
    <property type="entry name" value="ATPase-IB2_Cd"/>
    <property type="match status" value="1"/>
</dbReference>
<evidence type="ECO:0000256" key="11">
    <source>
        <dbReference type="ARBA" id="ARBA00022989"/>
    </source>
</evidence>
<evidence type="ECO:0000256" key="13">
    <source>
        <dbReference type="ARBA" id="ARBA00023136"/>
    </source>
</evidence>
<keyword evidence="7 16" id="KW-0479">Metal-binding</keyword>
<feature type="transmembrane region" description="Helical" evidence="16">
    <location>
        <begin position="317"/>
        <end position="336"/>
    </location>
</feature>
<dbReference type="PRINTS" id="PR00119">
    <property type="entry name" value="CATATPASE"/>
</dbReference>
<evidence type="ECO:0000256" key="9">
    <source>
        <dbReference type="ARBA" id="ARBA00022840"/>
    </source>
</evidence>
<dbReference type="InterPro" id="IPR001757">
    <property type="entry name" value="P_typ_ATPase"/>
</dbReference>
<dbReference type="InterPro" id="IPR023214">
    <property type="entry name" value="HAD_sf"/>
</dbReference>
<dbReference type="Gene3D" id="3.30.70.100">
    <property type="match status" value="1"/>
</dbReference>
<keyword evidence="13 16" id="KW-0472">Membrane</keyword>
<dbReference type="Gene3D" id="2.70.150.10">
    <property type="entry name" value="Calcium-transporting ATPase, cytoplasmic transduction domain A"/>
    <property type="match status" value="1"/>
</dbReference>
<evidence type="ECO:0000256" key="2">
    <source>
        <dbReference type="ARBA" id="ARBA00006024"/>
    </source>
</evidence>
<evidence type="ECO:0000256" key="6">
    <source>
        <dbReference type="ARBA" id="ARBA00022692"/>
    </source>
</evidence>
<dbReference type="SUPFAM" id="SSF81653">
    <property type="entry name" value="Calcium ATPase, transduction domain A"/>
    <property type="match status" value="1"/>
</dbReference>
<evidence type="ECO:0000259" key="17">
    <source>
        <dbReference type="PROSITE" id="PS50846"/>
    </source>
</evidence>
<comment type="similarity">
    <text evidence="2 16">Belongs to the cation transport ATPase (P-type) (TC 3.A.3) family. Type IB subfamily.</text>
</comment>
<dbReference type="InterPro" id="IPR051014">
    <property type="entry name" value="Cation_Transport_ATPase_IB"/>
</dbReference>
<dbReference type="NCBIfam" id="TIGR01511">
    <property type="entry name" value="ATPase-IB1_Cu"/>
    <property type="match status" value="1"/>
</dbReference>
<comment type="catalytic activity">
    <reaction evidence="15">
        <text>Cd(2+)(in) + ATP + H2O = Cd(2+)(out) + ADP + phosphate + H(+)</text>
        <dbReference type="Rhea" id="RHEA:12132"/>
        <dbReference type="ChEBI" id="CHEBI:15377"/>
        <dbReference type="ChEBI" id="CHEBI:15378"/>
        <dbReference type="ChEBI" id="CHEBI:30616"/>
        <dbReference type="ChEBI" id="CHEBI:43474"/>
        <dbReference type="ChEBI" id="CHEBI:48775"/>
        <dbReference type="ChEBI" id="CHEBI:456216"/>
        <dbReference type="EC" id="7.2.2.21"/>
    </reaction>
</comment>
<evidence type="ECO:0000256" key="14">
    <source>
        <dbReference type="ARBA" id="ARBA00039103"/>
    </source>
</evidence>
<accession>A0ABS9UH38</accession>
<keyword evidence="8 16" id="KW-0547">Nucleotide-binding</keyword>
<sequence>MATKTEQYRLENLSCANCAAKFERNIKEIATVTDVQLNFGAAKLTVTGDVSIAQLEAAGAFDGIKISKASERKGTKKQPFLKKKENQLALFALSFVLMGILCSFFLGEGHLFVNSIYAIAIIVGGYPIFKTGIKNLRHFEFDMKTLMTIAIIGAAIIGEWQEAAIVVFLFAVSEALEAYSINKARQSISQLVELAPVNAIIKRAHGEHVHEIEVATEEIQIGDILLVKPGQKIAMDGVVVEGSSTVNQAAITGESIPVTKNITDNVFAGTINEAGALEVKVTKRVEDTTIAKIIHLVEEAQTQKAPSQKFVDRFAKYYTPIIMLVALLVAIIPSIITGDWTHWIYQGLAVLVVGCPCALVISTPVAIVTAIGNAARQGVLIKGGAYLEELGRVQAVAFDKTGTLTKGQPEVMEVITEVGEEQTLLAKVAAVEKKSQHPLARAILSKAFDEKIHIPPTENFQSVTGKGAYATVEGDIIYVGSVSWINSLVTVSEQSMTKIKNLSSKGYSVIVAASTTQVIGVIAIADQVRPESKTVIEMLHTNGIQHTVMLTGDAPLTAEKIANQLAIDDVRASLLPENKLQAMKELQQQYGSVAMVGDGVNDAPALASADIGIAMGGAGSDAALETAQIVFMRDDLTKLPFTMKLSKRTLTIIKQNITFALGLKLIAILLVIPGWLTLWIAIFADIGATLIVILNALRLMRNGTK</sequence>
<dbReference type="RefSeq" id="WP_241370822.1">
    <property type="nucleotide sequence ID" value="NZ_JAKZFC010000009.1"/>
</dbReference>
<dbReference type="InterPro" id="IPR036163">
    <property type="entry name" value="HMA_dom_sf"/>
</dbReference>
<keyword evidence="9 16" id="KW-0067">ATP-binding</keyword>
<evidence type="ECO:0000256" key="1">
    <source>
        <dbReference type="ARBA" id="ARBA00004141"/>
    </source>
</evidence>
<dbReference type="EC" id="7.2.2.21" evidence="14"/>
<keyword evidence="19" id="KW-1185">Reference proteome</keyword>
<dbReference type="Gene3D" id="3.40.50.1000">
    <property type="entry name" value="HAD superfamily/HAD-like"/>
    <property type="match status" value="1"/>
</dbReference>
<feature type="transmembrane region" description="Helical" evidence="16">
    <location>
        <begin position="348"/>
        <end position="372"/>
    </location>
</feature>
<organism evidence="18 19">
    <name type="scientific">Solibacillus palustris</name>
    <dbReference type="NCBI Taxonomy" id="2908203"/>
    <lineage>
        <taxon>Bacteria</taxon>
        <taxon>Bacillati</taxon>
        <taxon>Bacillota</taxon>
        <taxon>Bacilli</taxon>
        <taxon>Bacillales</taxon>
        <taxon>Caryophanaceae</taxon>
        <taxon>Solibacillus</taxon>
    </lineage>
</organism>
<keyword evidence="6 16" id="KW-0812">Transmembrane</keyword>
<feature type="transmembrane region" description="Helical" evidence="16">
    <location>
        <begin position="678"/>
        <end position="697"/>
    </location>
</feature>
<dbReference type="InterPro" id="IPR023299">
    <property type="entry name" value="ATPase_P-typ_cyto_dom_N"/>
</dbReference>
<reference evidence="18 19" key="1">
    <citation type="submission" date="2022-03" db="EMBL/GenBank/DDBJ databases">
        <authorList>
            <person name="Jo J.-H."/>
            <person name="Im W.-T."/>
        </authorList>
    </citation>
    <scope>NUCLEOTIDE SEQUENCE [LARGE SCALE GENOMIC DNA]</scope>
    <source>
        <strain evidence="18 19">MA9</strain>
    </source>
</reference>
<evidence type="ECO:0000313" key="18">
    <source>
        <dbReference type="EMBL" id="MCH7323661.1"/>
    </source>
</evidence>
<comment type="subcellular location">
    <subcellularLocation>
        <location evidence="16">Cell membrane</location>
    </subcellularLocation>
    <subcellularLocation>
        <location evidence="1">Membrane</location>
        <topology evidence="1">Multi-pass membrane protein</topology>
    </subcellularLocation>
</comment>
<evidence type="ECO:0000256" key="12">
    <source>
        <dbReference type="ARBA" id="ARBA00023065"/>
    </source>
</evidence>
<gene>
    <name evidence="18" type="primary">cadA</name>
    <name evidence="18" type="ORF">LZ480_17460</name>
</gene>
<dbReference type="PANTHER" id="PTHR48085">
    <property type="entry name" value="CADMIUM/ZINC-TRANSPORTING ATPASE HMA2-RELATED"/>
    <property type="match status" value="1"/>
</dbReference>
<dbReference type="SFLD" id="SFLDF00027">
    <property type="entry name" value="p-type_atpase"/>
    <property type="match status" value="1"/>
</dbReference>
<protein>
    <recommendedName>
        <fullName evidence="14">Cd(2+)-exporting ATPase</fullName>
        <ecNumber evidence="14">7.2.2.21</ecNumber>
    </recommendedName>
</protein>
<evidence type="ECO:0000256" key="3">
    <source>
        <dbReference type="ARBA" id="ARBA00022448"/>
    </source>
</evidence>
<feature type="transmembrane region" description="Helical" evidence="16">
    <location>
        <begin position="88"/>
        <end position="106"/>
    </location>
</feature>
<keyword evidence="3" id="KW-0813">Transport</keyword>
<evidence type="ECO:0000256" key="10">
    <source>
        <dbReference type="ARBA" id="ARBA00022967"/>
    </source>
</evidence>
<dbReference type="InterPro" id="IPR044492">
    <property type="entry name" value="P_typ_ATPase_HD_dom"/>
</dbReference>
<dbReference type="InterPro" id="IPR008250">
    <property type="entry name" value="ATPase_P-typ_transduc_dom_A_sf"/>
</dbReference>
<evidence type="ECO:0000256" key="8">
    <source>
        <dbReference type="ARBA" id="ARBA00022741"/>
    </source>
</evidence>
<evidence type="ECO:0000256" key="5">
    <source>
        <dbReference type="ARBA" id="ARBA00022553"/>
    </source>
</evidence>
<dbReference type="Pfam" id="PF00702">
    <property type="entry name" value="Hydrolase"/>
    <property type="match status" value="1"/>
</dbReference>
<dbReference type="SFLD" id="SFLDS00003">
    <property type="entry name" value="Haloacid_Dehalogenase"/>
    <property type="match status" value="1"/>
</dbReference>
<dbReference type="SFLD" id="SFLDG00002">
    <property type="entry name" value="C1.7:_P-type_atpase_like"/>
    <property type="match status" value="1"/>
</dbReference>
<dbReference type="NCBIfam" id="TIGR01494">
    <property type="entry name" value="ATPase_P-type"/>
    <property type="match status" value="1"/>
</dbReference>
<evidence type="ECO:0000256" key="4">
    <source>
        <dbReference type="ARBA" id="ARBA00022539"/>
    </source>
</evidence>
<keyword evidence="10" id="KW-1278">Translocase</keyword>
<dbReference type="PROSITE" id="PS00154">
    <property type="entry name" value="ATPASE_E1_E2"/>
    <property type="match status" value="1"/>
</dbReference>
<feature type="transmembrane region" description="Helical" evidence="16">
    <location>
        <begin position="112"/>
        <end position="129"/>
    </location>
</feature>